<dbReference type="GO" id="GO:0016776">
    <property type="term" value="F:phosphotransferase activity, phosphate group as acceptor"/>
    <property type="evidence" value="ECO:0007669"/>
    <property type="project" value="TreeGrafter"/>
</dbReference>
<dbReference type="SUPFAM" id="SSF53649">
    <property type="entry name" value="Alkaline phosphatase-like"/>
    <property type="match status" value="1"/>
</dbReference>
<evidence type="ECO:0000256" key="1">
    <source>
        <dbReference type="ARBA" id="ARBA00004651"/>
    </source>
</evidence>
<accession>A0A1E3E5J5</accession>
<dbReference type="Gene3D" id="3.40.720.10">
    <property type="entry name" value="Alkaline Phosphatase, subunit A"/>
    <property type="match status" value="1"/>
</dbReference>
<proteinExistence type="inferred from homology"/>
<dbReference type="GO" id="GO:0005886">
    <property type="term" value="C:plasma membrane"/>
    <property type="evidence" value="ECO:0007669"/>
    <property type="project" value="UniProtKB-SubCell"/>
</dbReference>
<gene>
    <name evidence="10" type="ORF">AL538_10535</name>
    <name evidence="11" type="ORF">DS957_000630</name>
</gene>
<keyword evidence="4 8" id="KW-0812">Transmembrane</keyword>
<keyword evidence="6 8" id="KW-0472">Membrane</keyword>
<dbReference type="InterPro" id="IPR000917">
    <property type="entry name" value="Sulfatase_N"/>
</dbReference>
<reference evidence="11 13" key="3">
    <citation type="submission" date="2018-08" db="EMBL/GenBank/DDBJ databases">
        <title>Vibrio harveyi strains pathogenic to white snook Centropomus viridis Lockington (1877) and potential probiotic bacteria.</title>
        <authorList>
            <person name="Soto-Rodriguez S."/>
            <person name="Gomez-Gil B."/>
            <person name="Lozano-Olvera R."/>
        </authorList>
    </citation>
    <scope>NUCLEOTIDE SEQUENCE [LARGE SCALE GENOMIC DNA]</scope>
    <source>
        <strain evidence="11 13">CAIM 1508</strain>
    </source>
</reference>
<name>A0A1E3E5J5_VIBHA</name>
<feature type="domain" description="Sulfatase N-terminal" evidence="9">
    <location>
        <begin position="208"/>
        <end position="469"/>
    </location>
</feature>
<dbReference type="EMBL" id="QOUW02000002">
    <property type="protein sequence ID" value="RIW19438.1"/>
    <property type="molecule type" value="Genomic_DNA"/>
</dbReference>
<keyword evidence="5 8" id="KW-1133">Transmembrane helix</keyword>
<evidence type="ECO:0000313" key="12">
    <source>
        <dbReference type="Proteomes" id="UP000067422"/>
    </source>
</evidence>
<reference evidence="10" key="2">
    <citation type="submission" date="2018-01" db="EMBL/GenBank/DDBJ databases">
        <title>FDA dAtabase for Regulatory Grade micrObial Sequences (FDA-ARGOS): Supporting development and validation of Infectious Disease Dx tests.</title>
        <authorList>
            <person name="Hoffmann M."/>
            <person name="Allard M."/>
            <person name="Evans P."/>
            <person name="Brown E."/>
            <person name="Tallon L."/>
            <person name="Sadzewicz L."/>
            <person name="Sengamalay N."/>
            <person name="Ott S."/>
            <person name="Godinez A."/>
            <person name="Nagaraj S."/>
            <person name="Vyas G."/>
            <person name="Aluvathingal J."/>
            <person name="Nadendla S."/>
            <person name="Geyer C."/>
            <person name="Sichtig H."/>
        </authorList>
    </citation>
    <scope>NUCLEOTIDE SEQUENCE</scope>
    <source>
        <strain evidence="10">FDAARGOS_107</strain>
    </source>
</reference>
<evidence type="ECO:0000256" key="5">
    <source>
        <dbReference type="ARBA" id="ARBA00022989"/>
    </source>
</evidence>
<dbReference type="PANTHER" id="PTHR30443:SF4">
    <property type="entry name" value="PHOSPHOETHANOLAMINE TRANSFERASE OPGE-RELATED"/>
    <property type="match status" value="1"/>
</dbReference>
<protein>
    <recommendedName>
        <fullName evidence="9">Sulfatase N-terminal domain-containing protein</fullName>
    </recommendedName>
</protein>
<dbReference type="CDD" id="cd16017">
    <property type="entry name" value="LptA"/>
    <property type="match status" value="1"/>
</dbReference>
<feature type="transmembrane region" description="Helical" evidence="8">
    <location>
        <begin position="48"/>
        <end position="66"/>
    </location>
</feature>
<keyword evidence="2" id="KW-1003">Cell membrane</keyword>
<dbReference type="InterPro" id="IPR058130">
    <property type="entry name" value="PEA_transf_C"/>
</dbReference>
<dbReference type="InterPro" id="IPR017850">
    <property type="entry name" value="Alkaline_phosphatase_core_sf"/>
</dbReference>
<evidence type="ECO:0000256" key="4">
    <source>
        <dbReference type="ARBA" id="ARBA00022692"/>
    </source>
</evidence>
<sequence>MHLGLQALKFVALIILAVMFSAALGYEIKADCLILMSITIAFLKAHRIGHWVYALLAVTATFYIPVSWNYGHPNLTIISSLIETNPSEALEFFNDLELKTLAVAALFAAASFYLFKWVPQLKGRKTSVFCLILFSFLLLDKPIRTIKDRNVNSDYTHALLSYMRYPPVRFIFDWFDSYNMYHQYNAEIMAQREIPASWQITKTPSEAKNTIFVIGESVRKDYMNAYGLPMENTPFMSTAKGQLWTNFLSPGPNTFTSVMRYVTMNDGLDIELNNNINTLAQMAGVETYWISNQGRMGEFDTGISSIANYAEHVSFTRSGSFRDSNVYDSTLLPSIQKALSSDDKSKLIVIHLIGSHPGFCDRVEGDVEFDFNGSKISCYIESIKQTDTMLEKINQLAGKQSLPYNLIYVSDHGLGHRNSGENLRHDPSVKQSYEVPLFVIGSDFNERKVVDYPRNGFTMIKAISELMGVSSQRLDALPSFFSSHADVPEVNNGEGKLVPLSTLKDDPIQS</sequence>
<organism evidence="11 13">
    <name type="scientific">Vibrio harveyi</name>
    <name type="common">Beneckea harveyi</name>
    <dbReference type="NCBI Taxonomy" id="669"/>
    <lineage>
        <taxon>Bacteria</taxon>
        <taxon>Pseudomonadati</taxon>
        <taxon>Pseudomonadota</taxon>
        <taxon>Gammaproteobacteria</taxon>
        <taxon>Vibrionales</taxon>
        <taxon>Vibrionaceae</taxon>
        <taxon>Vibrio</taxon>
    </lineage>
</organism>
<evidence type="ECO:0000256" key="8">
    <source>
        <dbReference type="SAM" id="Phobius"/>
    </source>
</evidence>
<dbReference type="RefSeq" id="WP_017817195.1">
    <property type="nucleotide sequence ID" value="NZ_BBKY01000082.1"/>
</dbReference>
<evidence type="ECO:0000256" key="2">
    <source>
        <dbReference type="ARBA" id="ARBA00022475"/>
    </source>
</evidence>
<dbReference type="PANTHER" id="PTHR30443">
    <property type="entry name" value="INNER MEMBRANE PROTEIN"/>
    <property type="match status" value="1"/>
</dbReference>
<reference evidence="12" key="1">
    <citation type="submission" date="2015-12" db="EMBL/GenBank/DDBJ databases">
        <title>FDA dAtabase for Regulatory Grade micrObial Sequences (FDA-ARGOS): Supporting development and validation of Infectious Disease Dx tests.</title>
        <authorList>
            <person name="Hoffmann M."/>
            <person name="Allard M."/>
            <person name="Evans P."/>
            <person name="Brown E."/>
            <person name="Tallon L.J."/>
            <person name="Sadzewicz L."/>
            <person name="Sengamalay N."/>
            <person name="Ott S."/>
            <person name="Godinez A."/>
            <person name="Nagaraj S."/>
            <person name="Vyas G."/>
            <person name="Aluvathingal J."/>
            <person name="Nadendla S."/>
            <person name="Geyer C."/>
            <person name="Sichtig H."/>
        </authorList>
    </citation>
    <scope>NUCLEOTIDE SEQUENCE [LARGE SCALE GENOMIC DNA]</scope>
    <source>
        <strain evidence="12">ATCC 43516</strain>
    </source>
</reference>
<dbReference type="AlphaFoldDB" id="A0A1E3E5J5"/>
<evidence type="ECO:0000259" key="9">
    <source>
        <dbReference type="Pfam" id="PF00884"/>
    </source>
</evidence>
<dbReference type="Pfam" id="PF00884">
    <property type="entry name" value="Sulfatase"/>
    <property type="match status" value="1"/>
</dbReference>
<evidence type="ECO:0000313" key="13">
    <source>
        <dbReference type="Proteomes" id="UP000253437"/>
    </source>
</evidence>
<dbReference type="GeneID" id="83583183"/>
<comment type="similarity">
    <text evidence="7">Belongs to the phosphoethanolamine transferase family.</text>
</comment>
<dbReference type="KEGG" id="vhr:AL538_10535"/>
<evidence type="ECO:0000256" key="3">
    <source>
        <dbReference type="ARBA" id="ARBA00022679"/>
    </source>
</evidence>
<dbReference type="Proteomes" id="UP000067422">
    <property type="component" value="Chromosome 1"/>
</dbReference>
<evidence type="ECO:0000256" key="6">
    <source>
        <dbReference type="ARBA" id="ARBA00023136"/>
    </source>
</evidence>
<dbReference type="OrthoDB" id="9786870at2"/>
<feature type="transmembrane region" description="Helical" evidence="8">
    <location>
        <begin position="6"/>
        <end position="28"/>
    </location>
</feature>
<keyword evidence="12" id="KW-1185">Reference proteome</keyword>
<keyword evidence="3" id="KW-0808">Transferase</keyword>
<dbReference type="EMBL" id="CP014038">
    <property type="protein sequence ID" value="AMF98106.1"/>
    <property type="molecule type" value="Genomic_DNA"/>
</dbReference>
<dbReference type="InterPro" id="IPR040423">
    <property type="entry name" value="PEA_transferase"/>
</dbReference>
<evidence type="ECO:0000313" key="10">
    <source>
        <dbReference type="EMBL" id="AMF98106.1"/>
    </source>
</evidence>
<evidence type="ECO:0000256" key="7">
    <source>
        <dbReference type="ARBA" id="ARBA00038481"/>
    </source>
</evidence>
<comment type="subcellular location">
    <subcellularLocation>
        <location evidence="1">Cell membrane</location>
        <topology evidence="1">Multi-pass membrane protein</topology>
    </subcellularLocation>
</comment>
<dbReference type="Proteomes" id="UP000253437">
    <property type="component" value="Unassembled WGS sequence"/>
</dbReference>
<dbReference type="GO" id="GO:0009244">
    <property type="term" value="P:lipopolysaccharide core region biosynthetic process"/>
    <property type="evidence" value="ECO:0007669"/>
    <property type="project" value="TreeGrafter"/>
</dbReference>
<evidence type="ECO:0000313" key="11">
    <source>
        <dbReference type="EMBL" id="RIW19438.1"/>
    </source>
</evidence>